<dbReference type="Pfam" id="PF13495">
    <property type="entry name" value="Phage_int_SAM_4"/>
    <property type="match status" value="1"/>
</dbReference>
<keyword evidence="2 3" id="KW-0238">DNA-binding</keyword>
<keyword evidence="6" id="KW-1185">Reference proteome</keyword>
<dbReference type="InterPro" id="IPR044068">
    <property type="entry name" value="CB"/>
</dbReference>
<evidence type="ECO:0000256" key="1">
    <source>
        <dbReference type="ARBA" id="ARBA00022908"/>
    </source>
</evidence>
<evidence type="ECO:0000256" key="3">
    <source>
        <dbReference type="PROSITE-ProRule" id="PRU01248"/>
    </source>
</evidence>
<sequence>MLEAPAAKEAAVGVLRDRMMQDLELAGYAERTKRAYLDCIRAFVKFARRSPAEMGSEEVRRWVEHLGLSGVGAGRMHQHIAALRFFYTKTVYRPDAVSFYRTRSFQTGYPWC</sequence>
<dbReference type="InterPro" id="IPR010998">
    <property type="entry name" value="Integrase_recombinase_N"/>
</dbReference>
<evidence type="ECO:0000259" key="4">
    <source>
        <dbReference type="PROSITE" id="PS51900"/>
    </source>
</evidence>
<proteinExistence type="predicted"/>
<dbReference type="InterPro" id="IPR004107">
    <property type="entry name" value="Integrase_SAM-like_N"/>
</dbReference>
<dbReference type="RefSeq" id="WP_394844954.1">
    <property type="nucleotide sequence ID" value="NZ_CP089982.1"/>
</dbReference>
<name>A0ABZ2K6N5_9BACT</name>
<dbReference type="PROSITE" id="PS51900">
    <property type="entry name" value="CB"/>
    <property type="match status" value="1"/>
</dbReference>
<evidence type="ECO:0000313" key="6">
    <source>
        <dbReference type="Proteomes" id="UP001379533"/>
    </source>
</evidence>
<evidence type="ECO:0000256" key="2">
    <source>
        <dbReference type="ARBA" id="ARBA00023125"/>
    </source>
</evidence>
<dbReference type="EMBL" id="CP089982">
    <property type="protein sequence ID" value="WXA94350.1"/>
    <property type="molecule type" value="Genomic_DNA"/>
</dbReference>
<keyword evidence="1" id="KW-0229">DNA integration</keyword>
<reference evidence="5 6" key="1">
    <citation type="submission" date="2021-12" db="EMBL/GenBank/DDBJ databases">
        <title>Discovery of the Pendulisporaceae a myxobacterial family with distinct sporulation behavior and unique specialized metabolism.</title>
        <authorList>
            <person name="Garcia R."/>
            <person name="Popoff A."/>
            <person name="Bader C.D."/>
            <person name="Loehr J."/>
            <person name="Walesch S."/>
            <person name="Walt C."/>
            <person name="Boldt J."/>
            <person name="Bunk B."/>
            <person name="Haeckl F.J.F.P.J."/>
            <person name="Gunesch A.P."/>
            <person name="Birkelbach J."/>
            <person name="Nuebel U."/>
            <person name="Pietschmann T."/>
            <person name="Bach T."/>
            <person name="Mueller R."/>
        </authorList>
    </citation>
    <scope>NUCLEOTIDE SEQUENCE [LARGE SCALE GENOMIC DNA]</scope>
    <source>
        <strain evidence="5 6">MSr12523</strain>
    </source>
</reference>
<evidence type="ECO:0000313" key="5">
    <source>
        <dbReference type="EMBL" id="WXA94350.1"/>
    </source>
</evidence>
<dbReference type="Proteomes" id="UP001379533">
    <property type="component" value="Chromosome"/>
</dbReference>
<accession>A0ABZ2K6N5</accession>
<organism evidence="5 6">
    <name type="scientific">Pendulispora brunnea</name>
    <dbReference type="NCBI Taxonomy" id="2905690"/>
    <lineage>
        <taxon>Bacteria</taxon>
        <taxon>Pseudomonadati</taxon>
        <taxon>Myxococcota</taxon>
        <taxon>Myxococcia</taxon>
        <taxon>Myxococcales</taxon>
        <taxon>Sorangiineae</taxon>
        <taxon>Pendulisporaceae</taxon>
        <taxon>Pendulispora</taxon>
    </lineage>
</organism>
<feature type="domain" description="Core-binding (CB)" evidence="4">
    <location>
        <begin position="10"/>
        <end position="91"/>
    </location>
</feature>
<protein>
    <submittedName>
        <fullName evidence="5">Phage integrase N-terminal SAM-like domain-containing protein</fullName>
    </submittedName>
</protein>
<dbReference type="Gene3D" id="1.10.150.130">
    <property type="match status" value="1"/>
</dbReference>
<gene>
    <name evidence="5" type="ORF">LZC95_48880</name>
</gene>